<dbReference type="PANTHER" id="PTHR11403:SF6">
    <property type="entry name" value="NITRIC OXIDE REDUCTASE SUBUNIT E"/>
    <property type="match status" value="1"/>
</dbReference>
<dbReference type="EMBL" id="JACYFG010000017">
    <property type="protein sequence ID" value="MBD5779842.1"/>
    <property type="molecule type" value="Genomic_DNA"/>
</dbReference>
<evidence type="ECO:0000259" key="8">
    <source>
        <dbReference type="PROSITE" id="PS50253"/>
    </source>
</evidence>
<name>A0A927F7S7_9BACT</name>
<evidence type="ECO:0000313" key="9">
    <source>
        <dbReference type="EMBL" id="MBD5779842.1"/>
    </source>
</evidence>
<feature type="transmembrane region" description="Helical" evidence="7">
    <location>
        <begin position="21"/>
        <end position="42"/>
    </location>
</feature>
<keyword evidence="4 7" id="KW-1133">Transmembrane helix</keyword>
<gene>
    <name evidence="9" type="ORF">IEN85_10085</name>
</gene>
<feature type="domain" description="Heme-copper oxidase subunit III family profile" evidence="8">
    <location>
        <begin position="19"/>
        <end position="192"/>
    </location>
</feature>
<dbReference type="PROSITE" id="PS50253">
    <property type="entry name" value="COX3"/>
    <property type="match status" value="1"/>
</dbReference>
<evidence type="ECO:0000313" key="10">
    <source>
        <dbReference type="Proteomes" id="UP000622317"/>
    </source>
</evidence>
<sequence length="192" mass="21862">MGHKIIATGRSRTGIPTGRLAVWWVVGSEIVIFGGLIAAYLLNRFLHGSWEVSAAYTNTFIGGANTFWLLTSSYFVVLAHAAAEKRDAKTARKYIWYTIGLGGLFMGFKSYEYATEISHGFTLFTSNFWSFYYTATGLHGFHVLCGMVIMAIIAEKDIKHEQNWHRVENIGIYWHFVDIVWIFLFPLLYIAK</sequence>
<dbReference type="InterPro" id="IPR013833">
    <property type="entry name" value="Cyt_c_oxidase_su3_a-hlx"/>
</dbReference>
<dbReference type="GO" id="GO:0005886">
    <property type="term" value="C:plasma membrane"/>
    <property type="evidence" value="ECO:0007669"/>
    <property type="project" value="UniProtKB-SubCell"/>
</dbReference>
<comment type="subcellular location">
    <subcellularLocation>
        <location evidence="6">Cell membrane</location>
        <topology evidence="6">Multi-pass membrane protein</topology>
    </subcellularLocation>
    <subcellularLocation>
        <location evidence="1">Membrane</location>
        <topology evidence="1">Multi-pass membrane protein</topology>
    </subcellularLocation>
</comment>
<dbReference type="AlphaFoldDB" id="A0A927F7S7"/>
<evidence type="ECO:0000256" key="4">
    <source>
        <dbReference type="ARBA" id="ARBA00022989"/>
    </source>
</evidence>
<dbReference type="InterPro" id="IPR000298">
    <property type="entry name" value="Cyt_c_oxidase-like_su3"/>
</dbReference>
<dbReference type="RefSeq" id="WP_191616975.1">
    <property type="nucleotide sequence ID" value="NZ_JACYFG010000017.1"/>
</dbReference>
<keyword evidence="5 7" id="KW-0472">Membrane</keyword>
<keyword evidence="3 6" id="KW-0812">Transmembrane</keyword>
<evidence type="ECO:0000256" key="1">
    <source>
        <dbReference type="ARBA" id="ARBA00004141"/>
    </source>
</evidence>
<dbReference type="InterPro" id="IPR024791">
    <property type="entry name" value="Cyt_c/ubiquinol_Oxase_su3"/>
</dbReference>
<evidence type="ECO:0000256" key="5">
    <source>
        <dbReference type="ARBA" id="ARBA00023136"/>
    </source>
</evidence>
<accession>A0A927F7S7</accession>
<evidence type="ECO:0000256" key="6">
    <source>
        <dbReference type="RuleBase" id="RU003376"/>
    </source>
</evidence>
<comment type="similarity">
    <text evidence="2 6">Belongs to the cytochrome c oxidase subunit 3 family.</text>
</comment>
<dbReference type="PANTHER" id="PTHR11403">
    <property type="entry name" value="CYTOCHROME C OXIDASE SUBUNIT III"/>
    <property type="match status" value="1"/>
</dbReference>
<evidence type="ECO:0000256" key="7">
    <source>
        <dbReference type="SAM" id="Phobius"/>
    </source>
</evidence>
<evidence type="ECO:0000256" key="2">
    <source>
        <dbReference type="ARBA" id="ARBA00010581"/>
    </source>
</evidence>
<feature type="transmembrane region" description="Helical" evidence="7">
    <location>
        <begin position="94"/>
        <end position="111"/>
    </location>
</feature>
<comment type="caution">
    <text evidence="9">The sequence shown here is derived from an EMBL/GenBank/DDBJ whole genome shotgun (WGS) entry which is preliminary data.</text>
</comment>
<reference evidence="9" key="1">
    <citation type="submission" date="2020-09" db="EMBL/GenBank/DDBJ databases">
        <title>Pelagicoccus enzymogenes sp. nov. with an EPS production, isolated from marine sediment.</title>
        <authorList>
            <person name="Feng X."/>
        </authorList>
    </citation>
    <scope>NUCLEOTIDE SEQUENCE</scope>
    <source>
        <strain evidence="9">NFK12</strain>
    </source>
</reference>
<dbReference type="SUPFAM" id="SSF81452">
    <property type="entry name" value="Cytochrome c oxidase subunit III-like"/>
    <property type="match status" value="1"/>
</dbReference>
<feature type="transmembrane region" description="Helical" evidence="7">
    <location>
        <begin position="62"/>
        <end position="82"/>
    </location>
</feature>
<dbReference type="InterPro" id="IPR035973">
    <property type="entry name" value="Cyt_c_oxidase_su3-like_sf"/>
</dbReference>
<organism evidence="9 10">
    <name type="scientific">Pelagicoccus enzymogenes</name>
    <dbReference type="NCBI Taxonomy" id="2773457"/>
    <lineage>
        <taxon>Bacteria</taxon>
        <taxon>Pseudomonadati</taxon>
        <taxon>Verrucomicrobiota</taxon>
        <taxon>Opitutia</taxon>
        <taxon>Puniceicoccales</taxon>
        <taxon>Pelagicoccaceae</taxon>
        <taxon>Pelagicoccus</taxon>
    </lineage>
</organism>
<evidence type="ECO:0000256" key="3">
    <source>
        <dbReference type="ARBA" id="ARBA00022692"/>
    </source>
</evidence>
<feature type="transmembrane region" description="Helical" evidence="7">
    <location>
        <begin position="172"/>
        <end position="191"/>
    </location>
</feature>
<dbReference type="GO" id="GO:0019646">
    <property type="term" value="P:aerobic electron transport chain"/>
    <property type="evidence" value="ECO:0007669"/>
    <property type="project" value="InterPro"/>
</dbReference>
<keyword evidence="10" id="KW-1185">Reference proteome</keyword>
<dbReference type="GO" id="GO:0004129">
    <property type="term" value="F:cytochrome-c oxidase activity"/>
    <property type="evidence" value="ECO:0007669"/>
    <property type="project" value="InterPro"/>
</dbReference>
<protein>
    <submittedName>
        <fullName evidence="9">Cytochrome c oxidase subunit 3</fullName>
    </submittedName>
</protein>
<feature type="transmembrane region" description="Helical" evidence="7">
    <location>
        <begin position="131"/>
        <end position="152"/>
    </location>
</feature>
<proteinExistence type="inferred from homology"/>
<dbReference type="Pfam" id="PF00510">
    <property type="entry name" value="COX3"/>
    <property type="match status" value="1"/>
</dbReference>
<dbReference type="Gene3D" id="1.20.120.80">
    <property type="entry name" value="Cytochrome c oxidase, subunit III, four-helix bundle"/>
    <property type="match status" value="1"/>
</dbReference>
<dbReference type="Proteomes" id="UP000622317">
    <property type="component" value="Unassembled WGS sequence"/>
</dbReference>